<comment type="caution">
    <text evidence="3">The sequence shown here is derived from an EMBL/GenBank/DDBJ whole genome shotgun (WGS) entry which is preliminary data.</text>
</comment>
<organism evidence="3 4">
    <name type="scientific">Boletus edulis BED1</name>
    <dbReference type="NCBI Taxonomy" id="1328754"/>
    <lineage>
        <taxon>Eukaryota</taxon>
        <taxon>Fungi</taxon>
        <taxon>Dikarya</taxon>
        <taxon>Basidiomycota</taxon>
        <taxon>Agaricomycotina</taxon>
        <taxon>Agaricomycetes</taxon>
        <taxon>Agaricomycetidae</taxon>
        <taxon>Boletales</taxon>
        <taxon>Boletineae</taxon>
        <taxon>Boletaceae</taxon>
        <taxon>Boletoideae</taxon>
        <taxon>Boletus</taxon>
    </lineage>
</organism>
<sequence length="439" mass="48950">MHACGIFLFLIFEHCSEFGEINVIGNRLEFPQPLFDTTPGQPPPMLPFALKVIWFCLSFTGIIACWIVLYTFSRVVGCYWGPVLYSVFTTLLQGIFCLGLIYDMNPFQMPKAFCIVQTFVIYYTSWSLTGICAAITFATSSSVLRPSSRKRPAASCVKSVQPGSFTRKKMHSSRTLAWKNKYYFPIFVFPLACLSISLPVLLRVDAIQPTDDLHCDASHPEWGRFLGYAGFPMIITIPCLFLSAAAARRLHQLHRGIQRSRYSFRHTIGRLSDGQNVSREGIKSTCVDPEILYPSESQPTGDTADVGNASHYDATALSPSTSQKQSEPWEVLDSATEDVFDPRRQMGSMALTLSSVSSVAPPPQPNFATAIRRLILFQMAFFITQCLAALSTVIDVARHKPAPTPFGSQHVALILVGWGPVLVFGHLPAVRRQLMFWKR</sequence>
<feature type="transmembrane region" description="Helical" evidence="2">
    <location>
        <begin position="222"/>
        <end position="247"/>
    </location>
</feature>
<keyword evidence="4" id="KW-1185">Reference proteome</keyword>
<keyword evidence="2" id="KW-0812">Transmembrane</keyword>
<feature type="transmembrane region" description="Helical" evidence="2">
    <location>
        <begin position="182"/>
        <end position="202"/>
    </location>
</feature>
<feature type="transmembrane region" description="Helical" evidence="2">
    <location>
        <begin position="52"/>
        <end position="72"/>
    </location>
</feature>
<accession>A0AAD4BMK0</accession>
<evidence type="ECO:0000256" key="1">
    <source>
        <dbReference type="SAM" id="MobiDB-lite"/>
    </source>
</evidence>
<feature type="region of interest" description="Disordered" evidence="1">
    <location>
        <begin position="293"/>
        <end position="331"/>
    </location>
</feature>
<dbReference type="AlphaFoldDB" id="A0AAD4BMK0"/>
<proteinExistence type="predicted"/>
<protein>
    <submittedName>
        <fullName evidence="3">Uncharacterized protein</fullName>
    </submittedName>
</protein>
<feature type="transmembrane region" description="Helical" evidence="2">
    <location>
        <begin position="374"/>
        <end position="394"/>
    </location>
</feature>
<reference evidence="3" key="1">
    <citation type="submission" date="2019-10" db="EMBL/GenBank/DDBJ databases">
        <authorList>
            <consortium name="DOE Joint Genome Institute"/>
            <person name="Kuo A."/>
            <person name="Miyauchi S."/>
            <person name="Kiss E."/>
            <person name="Drula E."/>
            <person name="Kohler A."/>
            <person name="Sanchez-Garcia M."/>
            <person name="Andreopoulos B."/>
            <person name="Barry K.W."/>
            <person name="Bonito G."/>
            <person name="Buee M."/>
            <person name="Carver A."/>
            <person name="Chen C."/>
            <person name="Cichocki N."/>
            <person name="Clum A."/>
            <person name="Culley D."/>
            <person name="Crous P.W."/>
            <person name="Fauchery L."/>
            <person name="Girlanda M."/>
            <person name="Hayes R."/>
            <person name="Keri Z."/>
            <person name="LaButti K."/>
            <person name="Lipzen A."/>
            <person name="Lombard V."/>
            <person name="Magnuson J."/>
            <person name="Maillard F."/>
            <person name="Morin E."/>
            <person name="Murat C."/>
            <person name="Nolan M."/>
            <person name="Ohm R."/>
            <person name="Pangilinan J."/>
            <person name="Pereira M."/>
            <person name="Perotto S."/>
            <person name="Peter M."/>
            <person name="Riley R."/>
            <person name="Sitrit Y."/>
            <person name="Stielow B."/>
            <person name="Szollosi G."/>
            <person name="Zifcakova L."/>
            <person name="Stursova M."/>
            <person name="Spatafora J.W."/>
            <person name="Tedersoo L."/>
            <person name="Vaario L.-M."/>
            <person name="Yamada A."/>
            <person name="Yan M."/>
            <person name="Wang P."/>
            <person name="Xu J."/>
            <person name="Bruns T."/>
            <person name="Baldrian P."/>
            <person name="Vilgalys R."/>
            <person name="Henrissat B."/>
            <person name="Grigoriev I.V."/>
            <person name="Hibbett D."/>
            <person name="Nagy L.G."/>
            <person name="Martin F.M."/>
        </authorList>
    </citation>
    <scope>NUCLEOTIDE SEQUENCE</scope>
    <source>
        <strain evidence="3">BED1</strain>
    </source>
</reference>
<name>A0AAD4BMK0_BOLED</name>
<dbReference type="Proteomes" id="UP001194468">
    <property type="component" value="Unassembled WGS sequence"/>
</dbReference>
<evidence type="ECO:0000256" key="2">
    <source>
        <dbReference type="SAM" id="Phobius"/>
    </source>
</evidence>
<reference evidence="3" key="2">
    <citation type="journal article" date="2020" name="Nat. Commun.">
        <title>Large-scale genome sequencing of mycorrhizal fungi provides insights into the early evolution of symbiotic traits.</title>
        <authorList>
            <person name="Miyauchi S."/>
            <person name="Kiss E."/>
            <person name="Kuo A."/>
            <person name="Drula E."/>
            <person name="Kohler A."/>
            <person name="Sanchez-Garcia M."/>
            <person name="Morin E."/>
            <person name="Andreopoulos B."/>
            <person name="Barry K.W."/>
            <person name="Bonito G."/>
            <person name="Buee M."/>
            <person name="Carver A."/>
            <person name="Chen C."/>
            <person name="Cichocki N."/>
            <person name="Clum A."/>
            <person name="Culley D."/>
            <person name="Crous P.W."/>
            <person name="Fauchery L."/>
            <person name="Girlanda M."/>
            <person name="Hayes R.D."/>
            <person name="Keri Z."/>
            <person name="LaButti K."/>
            <person name="Lipzen A."/>
            <person name="Lombard V."/>
            <person name="Magnuson J."/>
            <person name="Maillard F."/>
            <person name="Murat C."/>
            <person name="Nolan M."/>
            <person name="Ohm R.A."/>
            <person name="Pangilinan J."/>
            <person name="Pereira M.F."/>
            <person name="Perotto S."/>
            <person name="Peter M."/>
            <person name="Pfister S."/>
            <person name="Riley R."/>
            <person name="Sitrit Y."/>
            <person name="Stielow J.B."/>
            <person name="Szollosi G."/>
            <person name="Zifcakova L."/>
            <person name="Stursova M."/>
            <person name="Spatafora J.W."/>
            <person name="Tedersoo L."/>
            <person name="Vaario L.M."/>
            <person name="Yamada A."/>
            <person name="Yan M."/>
            <person name="Wang P."/>
            <person name="Xu J."/>
            <person name="Bruns T."/>
            <person name="Baldrian P."/>
            <person name="Vilgalys R."/>
            <person name="Dunand C."/>
            <person name="Henrissat B."/>
            <person name="Grigoriev I.V."/>
            <person name="Hibbett D."/>
            <person name="Nagy L.G."/>
            <person name="Martin F.M."/>
        </authorList>
    </citation>
    <scope>NUCLEOTIDE SEQUENCE</scope>
    <source>
        <strain evidence="3">BED1</strain>
    </source>
</reference>
<dbReference type="EMBL" id="WHUW01000027">
    <property type="protein sequence ID" value="KAF8434798.1"/>
    <property type="molecule type" value="Genomic_DNA"/>
</dbReference>
<keyword evidence="2" id="KW-0472">Membrane</keyword>
<feature type="compositionally biased region" description="Polar residues" evidence="1">
    <location>
        <begin position="317"/>
        <end position="326"/>
    </location>
</feature>
<evidence type="ECO:0000313" key="3">
    <source>
        <dbReference type="EMBL" id="KAF8434798.1"/>
    </source>
</evidence>
<gene>
    <name evidence="3" type="ORF">L210DRAFT_2564970</name>
</gene>
<feature type="transmembrane region" description="Helical" evidence="2">
    <location>
        <begin position="121"/>
        <end position="144"/>
    </location>
</feature>
<feature type="transmembrane region" description="Helical" evidence="2">
    <location>
        <begin position="406"/>
        <end position="430"/>
    </location>
</feature>
<evidence type="ECO:0000313" key="4">
    <source>
        <dbReference type="Proteomes" id="UP001194468"/>
    </source>
</evidence>
<feature type="transmembrane region" description="Helical" evidence="2">
    <location>
        <begin position="79"/>
        <end position="101"/>
    </location>
</feature>
<keyword evidence="2" id="KW-1133">Transmembrane helix</keyword>